<dbReference type="Proteomes" id="UP001058003">
    <property type="component" value="Chromosome"/>
</dbReference>
<dbReference type="AlphaFoldDB" id="A0A9Q9MAX9"/>
<dbReference type="PROSITE" id="PS51257">
    <property type="entry name" value="PROKAR_LIPOPROTEIN"/>
    <property type="match status" value="1"/>
</dbReference>
<dbReference type="KEGG" id="daur:Daura_37565"/>
<dbReference type="OrthoDB" id="3359779at2"/>
<feature type="signal peptide" evidence="1">
    <location>
        <begin position="1"/>
        <end position="24"/>
    </location>
</feature>
<gene>
    <name evidence="2" type="ORF">Daura_37565</name>
</gene>
<keyword evidence="1" id="KW-0732">Signal</keyword>
<keyword evidence="3" id="KW-1185">Reference proteome</keyword>
<organism evidence="2 3">
    <name type="scientific">Dactylosporangium aurantiacum</name>
    <dbReference type="NCBI Taxonomy" id="35754"/>
    <lineage>
        <taxon>Bacteria</taxon>
        <taxon>Bacillati</taxon>
        <taxon>Actinomycetota</taxon>
        <taxon>Actinomycetes</taxon>
        <taxon>Micromonosporales</taxon>
        <taxon>Micromonosporaceae</taxon>
        <taxon>Dactylosporangium</taxon>
    </lineage>
</organism>
<evidence type="ECO:0000313" key="2">
    <source>
        <dbReference type="EMBL" id="UWZ52328.1"/>
    </source>
</evidence>
<proteinExistence type="predicted"/>
<dbReference type="Gene3D" id="2.50.20.20">
    <property type="match status" value="1"/>
</dbReference>
<evidence type="ECO:0000256" key="1">
    <source>
        <dbReference type="SAM" id="SignalP"/>
    </source>
</evidence>
<accession>A0A9Q9MAX9</accession>
<evidence type="ECO:0008006" key="4">
    <source>
        <dbReference type="Google" id="ProtNLM"/>
    </source>
</evidence>
<name>A0A9Q9MAX9_9ACTN</name>
<protein>
    <recommendedName>
        <fullName evidence="4">Lipoprotein</fullName>
    </recommendedName>
</protein>
<reference evidence="2" key="1">
    <citation type="submission" date="2021-04" db="EMBL/GenBank/DDBJ databases">
        <title>Dactylosporangium aurantiacum NRRL B-8018 full assembly.</title>
        <authorList>
            <person name="Hartkoorn R.C."/>
            <person name="Beaudoing E."/>
            <person name="Hot D."/>
        </authorList>
    </citation>
    <scope>NUCLEOTIDE SEQUENCE</scope>
    <source>
        <strain evidence="2">NRRL B-8018</strain>
    </source>
</reference>
<dbReference type="EMBL" id="CP073767">
    <property type="protein sequence ID" value="UWZ52328.1"/>
    <property type="molecule type" value="Genomic_DNA"/>
</dbReference>
<evidence type="ECO:0000313" key="3">
    <source>
        <dbReference type="Proteomes" id="UP001058003"/>
    </source>
</evidence>
<sequence length="262" mass="26933">MRSITMLAAAFVATATLTLTGACGGGDTTTTAASGAPSTPSAAPLSPADALAAAARHFGTTPHGYSLKAEAFTFTGSADPAAGKVLINGSMEILGVKATTEGRVDGKDWYVKVEPGPDAFEGKWLHLDPAKLKDSTGLGFQDVKDPSGVLRVVPALTATQRAADGRLTGTVDLSKVSGEVLYLDPTDVPDLGDKAKAVPFQATLDGDGRLTGLTFEIPGTDGDAPTPVTYAFTDWGKAVTVDQPAGAIEADDAVYRYFNLQI</sequence>
<dbReference type="RefSeq" id="WP_033357135.1">
    <property type="nucleotide sequence ID" value="NZ_CP073767.1"/>
</dbReference>
<feature type="chain" id="PRO_5040183440" description="Lipoprotein" evidence="1">
    <location>
        <begin position="25"/>
        <end position="262"/>
    </location>
</feature>